<keyword evidence="2" id="KW-1185">Reference proteome</keyword>
<dbReference type="EMBL" id="RQTK01001401">
    <property type="protein sequence ID" value="RUS70474.1"/>
    <property type="molecule type" value="Genomic_DNA"/>
</dbReference>
<accession>A0A3S1AX03</accession>
<name>A0A3S1AX03_ELYCH</name>
<dbReference type="OrthoDB" id="10626362at2759"/>
<protein>
    <submittedName>
        <fullName evidence="1">Uncharacterized protein</fullName>
    </submittedName>
</protein>
<proteinExistence type="predicted"/>
<dbReference type="Proteomes" id="UP000271974">
    <property type="component" value="Unassembled WGS sequence"/>
</dbReference>
<feature type="non-terminal residue" evidence="1">
    <location>
        <position position="1"/>
    </location>
</feature>
<gene>
    <name evidence="1" type="ORF">EGW08_021765</name>
</gene>
<dbReference type="AlphaFoldDB" id="A0A3S1AX03"/>
<organism evidence="1 2">
    <name type="scientific">Elysia chlorotica</name>
    <name type="common">Eastern emerald elysia</name>
    <name type="synonym">Sea slug</name>
    <dbReference type="NCBI Taxonomy" id="188477"/>
    <lineage>
        <taxon>Eukaryota</taxon>
        <taxon>Metazoa</taxon>
        <taxon>Spiralia</taxon>
        <taxon>Lophotrochozoa</taxon>
        <taxon>Mollusca</taxon>
        <taxon>Gastropoda</taxon>
        <taxon>Heterobranchia</taxon>
        <taxon>Euthyneura</taxon>
        <taxon>Panpulmonata</taxon>
        <taxon>Sacoglossa</taxon>
        <taxon>Placobranchoidea</taxon>
        <taxon>Plakobranchidae</taxon>
        <taxon>Elysia</taxon>
    </lineage>
</organism>
<comment type="caution">
    <text evidence="1">The sequence shown here is derived from an EMBL/GenBank/DDBJ whole genome shotgun (WGS) entry which is preliminary data.</text>
</comment>
<evidence type="ECO:0000313" key="2">
    <source>
        <dbReference type="Proteomes" id="UP000271974"/>
    </source>
</evidence>
<evidence type="ECO:0000313" key="1">
    <source>
        <dbReference type="EMBL" id="RUS70474.1"/>
    </source>
</evidence>
<reference evidence="1 2" key="1">
    <citation type="submission" date="2019-01" db="EMBL/GenBank/DDBJ databases">
        <title>A draft genome assembly of the solar-powered sea slug Elysia chlorotica.</title>
        <authorList>
            <person name="Cai H."/>
            <person name="Li Q."/>
            <person name="Fang X."/>
            <person name="Li J."/>
            <person name="Curtis N.E."/>
            <person name="Altenburger A."/>
            <person name="Shibata T."/>
            <person name="Feng M."/>
            <person name="Maeda T."/>
            <person name="Schwartz J.A."/>
            <person name="Shigenobu S."/>
            <person name="Lundholm N."/>
            <person name="Nishiyama T."/>
            <person name="Yang H."/>
            <person name="Hasebe M."/>
            <person name="Li S."/>
            <person name="Pierce S.K."/>
            <person name="Wang J."/>
        </authorList>
    </citation>
    <scope>NUCLEOTIDE SEQUENCE [LARGE SCALE GENOMIC DNA]</scope>
    <source>
        <strain evidence="1">EC2010</strain>
        <tissue evidence="1">Whole organism of an adult</tissue>
    </source>
</reference>
<sequence length="111" mass="12241">CSGSGCKQRFCCENNNRENCLNPQSWIKTDKACWAIAAASPQTLAVGYWCPGIDLMDLSGRILRRLSSTLHPRSMVMSTDGYLLITTVNNQIAKLKILCDSTIFDKAGLLL</sequence>